<name>A0A2P5KDI9_9BURK</name>
<keyword evidence="5 6" id="KW-0472">Membrane</keyword>
<feature type="transmembrane region" description="Helical" evidence="6">
    <location>
        <begin position="37"/>
        <end position="56"/>
    </location>
</feature>
<comment type="caution">
    <text evidence="7">The sequence shown here is derived from an EMBL/GenBank/DDBJ whole genome shotgun (WGS) entry which is preliminary data.</text>
</comment>
<gene>
    <name evidence="7" type="ORF">B0O95_102167</name>
</gene>
<dbReference type="Proteomes" id="UP000243096">
    <property type="component" value="Unassembled WGS sequence"/>
</dbReference>
<evidence type="ECO:0000256" key="1">
    <source>
        <dbReference type="ARBA" id="ARBA00004141"/>
    </source>
</evidence>
<dbReference type="GO" id="GO:0016765">
    <property type="term" value="F:transferase activity, transferring alkyl or aryl (other than methyl) groups"/>
    <property type="evidence" value="ECO:0007669"/>
    <property type="project" value="InterPro"/>
</dbReference>
<comment type="subcellular location">
    <subcellularLocation>
        <location evidence="1">Membrane</location>
        <topology evidence="1">Multi-pass membrane protein</topology>
    </subcellularLocation>
</comment>
<dbReference type="PANTHER" id="PTHR42723:SF1">
    <property type="entry name" value="CHLOROPHYLL SYNTHASE, CHLOROPLASTIC"/>
    <property type="match status" value="1"/>
</dbReference>
<feature type="transmembrane region" description="Helical" evidence="6">
    <location>
        <begin position="158"/>
        <end position="176"/>
    </location>
</feature>
<dbReference type="OrthoDB" id="508337at2"/>
<dbReference type="Gene3D" id="1.10.357.140">
    <property type="entry name" value="UbiA prenyltransferase"/>
    <property type="match status" value="1"/>
</dbReference>
<dbReference type="RefSeq" id="WP_158249439.1">
    <property type="nucleotide sequence ID" value="NZ_CP062178.1"/>
</dbReference>
<evidence type="ECO:0000313" key="8">
    <source>
        <dbReference type="Proteomes" id="UP000243096"/>
    </source>
</evidence>
<feature type="transmembrane region" description="Helical" evidence="6">
    <location>
        <begin position="183"/>
        <end position="202"/>
    </location>
</feature>
<proteinExistence type="predicted"/>
<accession>A0A2P5KDI9</accession>
<evidence type="ECO:0000256" key="2">
    <source>
        <dbReference type="ARBA" id="ARBA00022475"/>
    </source>
</evidence>
<keyword evidence="8" id="KW-1185">Reference proteome</keyword>
<organism evidence="7 8">
    <name type="scientific">Mycetohabitans endofungorum</name>
    <dbReference type="NCBI Taxonomy" id="417203"/>
    <lineage>
        <taxon>Bacteria</taxon>
        <taxon>Pseudomonadati</taxon>
        <taxon>Pseudomonadota</taxon>
        <taxon>Betaproteobacteria</taxon>
        <taxon>Burkholderiales</taxon>
        <taxon>Burkholderiaceae</taxon>
        <taxon>Mycetohabitans</taxon>
    </lineage>
</organism>
<feature type="transmembrane region" description="Helical" evidence="6">
    <location>
        <begin position="264"/>
        <end position="283"/>
    </location>
</feature>
<evidence type="ECO:0000313" key="7">
    <source>
        <dbReference type="EMBL" id="PPB84766.1"/>
    </source>
</evidence>
<dbReference type="InterPro" id="IPR000537">
    <property type="entry name" value="UbiA_prenyltransferase"/>
</dbReference>
<evidence type="ECO:0000256" key="4">
    <source>
        <dbReference type="ARBA" id="ARBA00022989"/>
    </source>
</evidence>
<feature type="transmembrane region" description="Helical" evidence="6">
    <location>
        <begin position="106"/>
        <end position="123"/>
    </location>
</feature>
<evidence type="ECO:0000256" key="3">
    <source>
        <dbReference type="ARBA" id="ARBA00022692"/>
    </source>
</evidence>
<reference evidence="7 8" key="1">
    <citation type="submission" date="2018-01" db="EMBL/GenBank/DDBJ databases">
        <title>Genomic Encyclopedia of Type Strains, Phase III (KMG-III): the genomes of soil and plant-associated and newly described type strains.</title>
        <authorList>
            <person name="Whitman W."/>
        </authorList>
    </citation>
    <scope>NUCLEOTIDE SEQUENCE [LARGE SCALE GENOMIC DNA]</scope>
    <source>
        <strain evidence="7 8">HKI456</strain>
    </source>
</reference>
<dbReference type="EMBL" id="PRDW01000002">
    <property type="protein sequence ID" value="PPB84766.1"/>
    <property type="molecule type" value="Genomic_DNA"/>
</dbReference>
<dbReference type="PANTHER" id="PTHR42723">
    <property type="entry name" value="CHLOROPHYLL SYNTHASE"/>
    <property type="match status" value="1"/>
</dbReference>
<keyword evidence="7" id="KW-0808">Transferase</keyword>
<protein>
    <submittedName>
        <fullName evidence="7">4-hydroxybenzoate polyprenyltransferase</fullName>
    </submittedName>
</protein>
<keyword evidence="3 6" id="KW-0812">Transmembrane</keyword>
<keyword evidence="4 6" id="KW-1133">Transmembrane helix</keyword>
<evidence type="ECO:0000256" key="6">
    <source>
        <dbReference type="SAM" id="Phobius"/>
    </source>
</evidence>
<evidence type="ECO:0000256" key="5">
    <source>
        <dbReference type="ARBA" id="ARBA00023136"/>
    </source>
</evidence>
<dbReference type="CDD" id="cd13964">
    <property type="entry name" value="PT_UbiA_1"/>
    <property type="match status" value="1"/>
</dbReference>
<feature type="transmembrane region" description="Helical" evidence="6">
    <location>
        <begin position="135"/>
        <end position="152"/>
    </location>
</feature>
<sequence length="285" mass="30628">MITWHVALRLGRVSNLPTVWSNVIAGAVLTGQPIHPLTLLCLLLAMSLIYTAGMFLNDVCDRAIDVIERPERPIPAGQISVSTVSVSGLAMLGAGVLLLASQGSGAFASGIILAHLVVLYNLYHKANPLSPLIMGLCRMLVYITSALAFTNGTLSQPTWQGSVILFAYTVGLTYAAKQQFTGPMIRFVPVIGLAAPLVYAFMSLPIHRWAWGYLGAFAFWTIWHLQRAAFRAKTCDLRSATGELIAGMALSDALLIAIHGAPSWAVASAVAFLLTVLWQRRIAGN</sequence>
<dbReference type="InterPro" id="IPR044878">
    <property type="entry name" value="UbiA_sf"/>
</dbReference>
<dbReference type="GO" id="GO:0016020">
    <property type="term" value="C:membrane"/>
    <property type="evidence" value="ECO:0007669"/>
    <property type="project" value="UniProtKB-SubCell"/>
</dbReference>
<feature type="transmembrane region" description="Helical" evidence="6">
    <location>
        <begin position="77"/>
        <end position="100"/>
    </location>
</feature>
<dbReference type="InterPro" id="IPR050475">
    <property type="entry name" value="Prenyltransferase_related"/>
</dbReference>
<dbReference type="AlphaFoldDB" id="A0A2P5KDI9"/>
<dbReference type="Pfam" id="PF01040">
    <property type="entry name" value="UbiA"/>
    <property type="match status" value="1"/>
</dbReference>
<keyword evidence="2" id="KW-1003">Cell membrane</keyword>